<dbReference type="RefSeq" id="WP_190999989.1">
    <property type="nucleotide sequence ID" value="NZ_JACXSI010000069.1"/>
</dbReference>
<dbReference type="InterPro" id="IPR050767">
    <property type="entry name" value="Sel1_AlgK"/>
</dbReference>
<dbReference type="InterPro" id="IPR019734">
    <property type="entry name" value="TPR_rpt"/>
</dbReference>
<proteinExistence type="predicted"/>
<keyword evidence="2" id="KW-0472">Membrane</keyword>
<keyword evidence="4" id="KW-1185">Reference proteome</keyword>
<keyword evidence="2" id="KW-0812">Transmembrane</keyword>
<organism evidence="3 4">
    <name type="scientific">Peribacillus faecalis</name>
    <dbReference type="NCBI Taxonomy" id="2772559"/>
    <lineage>
        <taxon>Bacteria</taxon>
        <taxon>Bacillati</taxon>
        <taxon>Bacillota</taxon>
        <taxon>Bacilli</taxon>
        <taxon>Bacillales</taxon>
        <taxon>Bacillaceae</taxon>
        <taxon>Peribacillus</taxon>
    </lineage>
</organism>
<feature type="transmembrane region" description="Helical" evidence="2">
    <location>
        <begin position="628"/>
        <end position="646"/>
    </location>
</feature>
<feature type="transmembrane region" description="Helical" evidence="2">
    <location>
        <begin position="542"/>
        <end position="560"/>
    </location>
</feature>
<evidence type="ECO:0000256" key="1">
    <source>
        <dbReference type="PROSITE-ProRule" id="PRU00339"/>
    </source>
</evidence>
<dbReference type="SMART" id="SM00671">
    <property type="entry name" value="SEL1"/>
    <property type="match status" value="3"/>
</dbReference>
<feature type="transmembrane region" description="Helical" evidence="2">
    <location>
        <begin position="690"/>
        <end position="710"/>
    </location>
</feature>
<dbReference type="AlphaFoldDB" id="A0A927D2N8"/>
<gene>
    <name evidence="3" type="ORF">IEO70_19215</name>
</gene>
<dbReference type="InterPro" id="IPR011990">
    <property type="entry name" value="TPR-like_helical_dom_sf"/>
</dbReference>
<accession>A0A927D2N8</accession>
<dbReference type="Proteomes" id="UP000602076">
    <property type="component" value="Unassembled WGS sequence"/>
</dbReference>
<dbReference type="Pfam" id="PF08238">
    <property type="entry name" value="Sel1"/>
    <property type="match status" value="3"/>
</dbReference>
<feature type="transmembrane region" description="Helical" evidence="2">
    <location>
        <begin position="458"/>
        <end position="478"/>
    </location>
</feature>
<dbReference type="InterPro" id="IPR006597">
    <property type="entry name" value="Sel1-like"/>
</dbReference>
<feature type="transmembrane region" description="Helical" evidence="2">
    <location>
        <begin position="588"/>
        <end position="608"/>
    </location>
</feature>
<dbReference type="PANTHER" id="PTHR11102">
    <property type="entry name" value="SEL-1-LIKE PROTEIN"/>
    <property type="match status" value="1"/>
</dbReference>
<name>A0A927D2N8_9BACI</name>
<dbReference type="SUPFAM" id="SSF81901">
    <property type="entry name" value="HCP-like"/>
    <property type="match status" value="1"/>
</dbReference>
<sequence length="741" mass="86178">MTEKTYFELFKIEVNESLIFNPTREFEAKINKAFQDSENNWKQLKLKNLGKVSDGAAENLKKLKAHEFDILKDPEERKNYYLEIKKDKIIELKTELIESNEAEIDFGHLQRKYKQYLSDSEMLDESNLFTAFGFDENASYGTTEKTMKKKMERLQKQYDSHPIDSKYQKYINLKSILKKFQKEVYKTDEFKNHYEDYKTILRYSNFIQLLIKVRGKDITAIYFNDILLKKAEEAGIEKQEFTLFLMKYHMYFGIKGISPVTDYYIKNFEKIKHEKNDKQQEILKGTSVKEFEYSLGRSALKAENLDEAYYHFKEANNIDPGFALYELAELYYSGTEKLPKDLNKSYKLHQEAIKEKNRNTCNNRYSLYRLSQMTFKGEGCKKDEKLGFSYLKSFISSNNSPTSDYYEQARLDLAECYYKGRGTAKDYKLALNTYHHLYSAAAKKQIKKIERELSYKPSLMICLYIVSYIILCLVSMHYIEKVFSSSFNRINVLTYFSILFAWMIYSGLFLSIKHSWLNQLKGIKGTTAIVKIVRFFDSHKKAIISTAVLLFGGVCFYWLYTKGIIKPWLTEEDYGEIPELVCLLLDYGVNWVTAGIMLIVLLPLINIINTNMCKLTIFGSINVNFKSVLQGVVCACIFVFGIYYAVQWSATNVLTEFSVLKYIGITIFISVIAYLFNLPKIIKEIFNGKTAMYTLAALLLYGALTCATVAENYGDIPIATTIVQVMIAYYFVLSGRISDIY</sequence>
<keyword evidence="2" id="KW-1133">Transmembrane helix</keyword>
<feature type="transmembrane region" description="Helical" evidence="2">
    <location>
        <begin position="716"/>
        <end position="733"/>
    </location>
</feature>
<feature type="repeat" description="TPR" evidence="1">
    <location>
        <begin position="289"/>
        <end position="322"/>
    </location>
</feature>
<dbReference type="EMBL" id="JACXSI010000069">
    <property type="protein sequence ID" value="MBD3110460.1"/>
    <property type="molecule type" value="Genomic_DNA"/>
</dbReference>
<dbReference type="PROSITE" id="PS50005">
    <property type="entry name" value="TPR"/>
    <property type="match status" value="1"/>
</dbReference>
<evidence type="ECO:0000313" key="3">
    <source>
        <dbReference type="EMBL" id="MBD3110460.1"/>
    </source>
</evidence>
<dbReference type="Gene3D" id="1.25.40.10">
    <property type="entry name" value="Tetratricopeptide repeat domain"/>
    <property type="match status" value="1"/>
</dbReference>
<feature type="transmembrane region" description="Helical" evidence="2">
    <location>
        <begin position="490"/>
        <end position="512"/>
    </location>
</feature>
<feature type="transmembrane region" description="Helical" evidence="2">
    <location>
        <begin position="658"/>
        <end position="678"/>
    </location>
</feature>
<comment type="caution">
    <text evidence="3">The sequence shown here is derived from an EMBL/GenBank/DDBJ whole genome shotgun (WGS) entry which is preliminary data.</text>
</comment>
<evidence type="ECO:0000256" key="2">
    <source>
        <dbReference type="SAM" id="Phobius"/>
    </source>
</evidence>
<dbReference type="PANTHER" id="PTHR11102:SF160">
    <property type="entry name" value="ERAD-ASSOCIATED E3 UBIQUITIN-PROTEIN LIGASE COMPONENT HRD3"/>
    <property type="match status" value="1"/>
</dbReference>
<protein>
    <submittedName>
        <fullName evidence="3">Sel1 repeat family protein</fullName>
    </submittedName>
</protein>
<reference evidence="3" key="1">
    <citation type="submission" date="2020-09" db="EMBL/GenBank/DDBJ databases">
        <title>Bacillus faecalis sp. nov., a moderately halophilic bacterium isolated from cow faeces.</title>
        <authorList>
            <person name="Jiang L."/>
            <person name="Lee J."/>
        </authorList>
    </citation>
    <scope>NUCLEOTIDE SEQUENCE</scope>
    <source>
        <strain evidence="3">AGMB 02131</strain>
    </source>
</reference>
<evidence type="ECO:0000313" key="4">
    <source>
        <dbReference type="Proteomes" id="UP000602076"/>
    </source>
</evidence>
<keyword evidence="1" id="KW-0802">TPR repeat</keyword>